<accession>A0ACC2VMJ9</accession>
<keyword evidence="2" id="KW-1185">Reference proteome</keyword>
<dbReference type="EMBL" id="JASBWS010000075">
    <property type="protein sequence ID" value="KAJ9100369.1"/>
    <property type="molecule type" value="Genomic_DNA"/>
</dbReference>
<proteinExistence type="predicted"/>
<gene>
    <name evidence="1" type="ORF">QFC20_005435</name>
</gene>
<protein>
    <submittedName>
        <fullName evidence="1">Uncharacterized protein</fullName>
    </submittedName>
</protein>
<evidence type="ECO:0000313" key="2">
    <source>
        <dbReference type="Proteomes" id="UP001230649"/>
    </source>
</evidence>
<comment type="caution">
    <text evidence="1">The sequence shown here is derived from an EMBL/GenBank/DDBJ whole genome shotgun (WGS) entry which is preliminary data.</text>
</comment>
<reference evidence="1" key="1">
    <citation type="submission" date="2023-04" db="EMBL/GenBank/DDBJ databases">
        <title>Draft Genome sequencing of Naganishia species isolated from polar environments using Oxford Nanopore Technology.</title>
        <authorList>
            <person name="Leo P."/>
            <person name="Venkateswaran K."/>
        </authorList>
    </citation>
    <scope>NUCLEOTIDE SEQUENCE</scope>
    <source>
        <strain evidence="1">MNA-CCFEE 5262</strain>
    </source>
</reference>
<dbReference type="Proteomes" id="UP001230649">
    <property type="component" value="Unassembled WGS sequence"/>
</dbReference>
<name>A0ACC2VMJ9_9TREE</name>
<evidence type="ECO:0000313" key="1">
    <source>
        <dbReference type="EMBL" id="KAJ9100369.1"/>
    </source>
</evidence>
<sequence>MDPLQLPTELIVTIAEFLAGSFAYGSLAKLNLATRAVHEETLPVLFDTVVWETNRRWWIHEGGRVPRGWRYTRFLVMMDHQSKSIRRYFSSLLEDDVAESEPLTKIFPRLVMTITKRTSDAFEPAFPVVDLNCTVYKPINVSTFLLVCATRKFRCATTYFGAEVEEPFLPPVVDSDGWGKDDVVLEERIARVSLKGQGKITGTAAERVGWYGTHQGGKDLVFSADDDGSNWRMWEVKASLQTLLGSIPPRRSDDVEPYYVEIKGFAVSDLCVIADIVEALDTHVFLKIPVYPMSSGFSRSDTLAIFEQHLTAISRKYAGEWHRLPLIGPGEILLRVYYEELYRQQDIDINDVDFAEDCVVVGTLMTRDSFAEDVEDEEEYAGNADGFELTIKRFSYDDWLQSIEDDDGGVEAEELFRQTYHPAGGVSSSEEDTE</sequence>
<organism evidence="1 2">
    <name type="scientific">Naganishia adeliensis</name>
    <dbReference type="NCBI Taxonomy" id="92952"/>
    <lineage>
        <taxon>Eukaryota</taxon>
        <taxon>Fungi</taxon>
        <taxon>Dikarya</taxon>
        <taxon>Basidiomycota</taxon>
        <taxon>Agaricomycotina</taxon>
        <taxon>Tremellomycetes</taxon>
        <taxon>Filobasidiales</taxon>
        <taxon>Filobasidiaceae</taxon>
        <taxon>Naganishia</taxon>
    </lineage>
</organism>